<keyword evidence="2" id="KW-0732">Signal</keyword>
<organism evidence="5 6">
    <name type="scientific">Rubripirellula amarantea</name>
    <dbReference type="NCBI Taxonomy" id="2527999"/>
    <lineage>
        <taxon>Bacteria</taxon>
        <taxon>Pseudomonadati</taxon>
        <taxon>Planctomycetota</taxon>
        <taxon>Planctomycetia</taxon>
        <taxon>Pirellulales</taxon>
        <taxon>Pirellulaceae</taxon>
        <taxon>Rubripirellula</taxon>
    </lineage>
</organism>
<dbReference type="PANTHER" id="PTHR35889">
    <property type="entry name" value="CYCLOINULO-OLIGOSACCHARIDE FRUCTANOTRANSFERASE-RELATED"/>
    <property type="match status" value="1"/>
</dbReference>
<evidence type="ECO:0000313" key="6">
    <source>
        <dbReference type="Proteomes" id="UP000316598"/>
    </source>
</evidence>
<evidence type="ECO:0000313" key="5">
    <source>
        <dbReference type="EMBL" id="TWT53272.1"/>
    </source>
</evidence>
<dbReference type="Proteomes" id="UP000316598">
    <property type="component" value="Unassembled WGS sequence"/>
</dbReference>
<evidence type="ECO:0008006" key="7">
    <source>
        <dbReference type="Google" id="ProtNLM"/>
    </source>
</evidence>
<evidence type="ECO:0000256" key="1">
    <source>
        <dbReference type="SAM" id="MobiDB-lite"/>
    </source>
</evidence>
<dbReference type="Gene3D" id="2.60.40.1080">
    <property type="match status" value="1"/>
</dbReference>
<protein>
    <recommendedName>
        <fullName evidence="7">Secreted protein containing DUF1549</fullName>
    </recommendedName>
</protein>
<keyword evidence="6" id="KW-1185">Reference proteome</keyword>
<feature type="region of interest" description="Disordered" evidence="1">
    <location>
        <begin position="686"/>
        <end position="705"/>
    </location>
</feature>
<feature type="region of interest" description="Disordered" evidence="1">
    <location>
        <begin position="561"/>
        <end position="590"/>
    </location>
</feature>
<dbReference type="AlphaFoldDB" id="A0A5C5WTU3"/>
<sequence precursor="true">MIRVSRWISIAMLMTCSTLVLSEFAWNVAAINAGELKSADGSAGTSEADRAQPFAPLSDRFADGSTEEIPDFQKHITPLLGRLGCNGRACHGSFQGRGGFALSLFGYDFQADHSALMEESSGRVDVDDPDESLILSKPLDADSHEGGKRFDEGSWQHHVLRRWIESGATLDAGKPKALDALDVYPSEIIFANSDGTAQLKVIAKWQDGTREDVTELCRFQTNDDSIAIIDEDGQVAAGMYGDTHVVVFYDNSVVPIPVLRPRSDHGSATAYVDSTSINSSDHMIDKLVDQKLRKLAIVPSGTCSDADFIRRASLDVCGTLPTTQRVREFLNDSSPDKRERLIDELLDSPAYAAWWATRLSDWTGNSEPQMRNLLPIPEVASKLWYEWLRKRVADNMPYDKIVEGIVMASSREPGEDYETYCANMSDACREGGEKQFAQRSSMPLYWGRQNFQKNEDRAIGFGYSFLGVRIECAQCHKHPFDSWSKQDFDQFAKLFSPIRMNRGAVAPDSLAARNKMLQKLSGSDSLEKKKIGMLLQGAGKLIKQGEVAPFGELVVNERKPIRANVDNDPKSNTNNKKSKKQAKKRPQRRVPSGIILGEEVGITLDKDPREELMQWLRAEDNPYFAKAIVNRVWANYFGIGIVNPVDDLNLANPPSNADLLNELAEQFIEQDFDLKWLHRTITTSQTYARSSEPNETNSSDQSNFSRHIPHRLPAEVLADCVTLATASDSVGTQFRSELKSLAIANGKAQGRNRRDYAMQVFGQSTRASNCDCDRSDSPSLLQSVYLRNDIDIHRGISATDGWVNQACRDLGEAGPTAIAMNNVSTKVTQGEKSRVRMIEIAKRYATLDKPANQSARKQMRRTYDKIAKRMMSFNFAAPKLDELAKDPESWTMLTTIAGTPVGPNSLDATDEREKANESAKVMSLDDIVDDAYLRSLSRFPDEEERQISIAFIEESDSLASGLSSLIWALVNTKEFVLTH</sequence>
<reference evidence="5 6" key="1">
    <citation type="submission" date="2019-02" db="EMBL/GenBank/DDBJ databases">
        <title>Deep-cultivation of Planctomycetes and their phenomic and genomic characterization uncovers novel biology.</title>
        <authorList>
            <person name="Wiegand S."/>
            <person name="Jogler M."/>
            <person name="Boedeker C."/>
            <person name="Pinto D."/>
            <person name="Vollmers J."/>
            <person name="Rivas-Marin E."/>
            <person name="Kohn T."/>
            <person name="Peeters S.H."/>
            <person name="Heuer A."/>
            <person name="Rast P."/>
            <person name="Oberbeckmann S."/>
            <person name="Bunk B."/>
            <person name="Jeske O."/>
            <person name="Meyerdierks A."/>
            <person name="Storesund J.E."/>
            <person name="Kallscheuer N."/>
            <person name="Luecker S."/>
            <person name="Lage O.M."/>
            <person name="Pohl T."/>
            <person name="Merkel B.J."/>
            <person name="Hornburger P."/>
            <person name="Mueller R.-W."/>
            <person name="Bruemmer F."/>
            <person name="Labrenz M."/>
            <person name="Spormann A.M."/>
            <person name="Op Den Camp H."/>
            <person name="Overmann J."/>
            <person name="Amann R."/>
            <person name="Jetten M.S.M."/>
            <person name="Mascher T."/>
            <person name="Medema M.H."/>
            <person name="Devos D.P."/>
            <person name="Kaster A.-K."/>
            <person name="Ovreas L."/>
            <person name="Rohde M."/>
            <person name="Galperin M.Y."/>
            <person name="Jogler C."/>
        </authorList>
    </citation>
    <scope>NUCLEOTIDE SEQUENCE [LARGE SCALE GENOMIC DNA]</scope>
    <source>
        <strain evidence="5 6">Pla22</strain>
    </source>
</reference>
<evidence type="ECO:0000259" key="3">
    <source>
        <dbReference type="Pfam" id="PF07583"/>
    </source>
</evidence>
<dbReference type="PANTHER" id="PTHR35889:SF3">
    <property type="entry name" value="F-BOX DOMAIN-CONTAINING PROTEIN"/>
    <property type="match status" value="1"/>
</dbReference>
<dbReference type="Pfam" id="PF07587">
    <property type="entry name" value="PSD1"/>
    <property type="match status" value="1"/>
</dbReference>
<gene>
    <name evidence="5" type="ORF">Pla22_09000</name>
</gene>
<proteinExistence type="predicted"/>
<evidence type="ECO:0000256" key="2">
    <source>
        <dbReference type="SAM" id="SignalP"/>
    </source>
</evidence>
<dbReference type="Pfam" id="PF07583">
    <property type="entry name" value="PSCyt2"/>
    <property type="match status" value="1"/>
</dbReference>
<dbReference type="InterPro" id="IPR011444">
    <property type="entry name" value="DUF1549"/>
</dbReference>
<name>A0A5C5WTU3_9BACT</name>
<feature type="domain" description="DUF1553" evidence="4">
    <location>
        <begin position="609"/>
        <end position="793"/>
    </location>
</feature>
<evidence type="ECO:0000259" key="4">
    <source>
        <dbReference type="Pfam" id="PF07587"/>
    </source>
</evidence>
<accession>A0A5C5WTU3</accession>
<feature type="domain" description="DUF1549" evidence="3">
    <location>
        <begin position="284"/>
        <end position="499"/>
    </location>
</feature>
<comment type="caution">
    <text evidence="5">The sequence shown here is derived from an EMBL/GenBank/DDBJ whole genome shotgun (WGS) entry which is preliminary data.</text>
</comment>
<feature type="compositionally biased region" description="Basic residues" evidence="1">
    <location>
        <begin position="576"/>
        <end position="588"/>
    </location>
</feature>
<dbReference type="InterPro" id="IPR022655">
    <property type="entry name" value="DUF1553"/>
</dbReference>
<feature type="signal peptide" evidence="2">
    <location>
        <begin position="1"/>
        <end position="22"/>
    </location>
</feature>
<dbReference type="EMBL" id="SJPI01000001">
    <property type="protein sequence ID" value="TWT53272.1"/>
    <property type="molecule type" value="Genomic_DNA"/>
</dbReference>
<feature type="chain" id="PRO_5022679251" description="Secreted protein containing DUF1549" evidence="2">
    <location>
        <begin position="23"/>
        <end position="979"/>
    </location>
</feature>